<dbReference type="Proteomes" id="UP001336314">
    <property type="component" value="Unassembled WGS sequence"/>
</dbReference>
<evidence type="ECO:0000313" key="2">
    <source>
        <dbReference type="EMBL" id="MEE2000587.1"/>
    </source>
</evidence>
<keyword evidence="3" id="KW-1185">Reference proteome</keyword>
<feature type="domain" description="N-acetyltransferase" evidence="1">
    <location>
        <begin position="1"/>
        <end position="161"/>
    </location>
</feature>
<dbReference type="CDD" id="cd04301">
    <property type="entry name" value="NAT_SF"/>
    <property type="match status" value="1"/>
</dbReference>
<dbReference type="InterPro" id="IPR016181">
    <property type="entry name" value="Acyl_CoA_acyltransferase"/>
</dbReference>
<accession>A0ABU7J2J1</accession>
<reference evidence="2 3" key="1">
    <citation type="submission" date="2023-07" db="EMBL/GenBank/DDBJ databases">
        <title>Alkalimonas sp., MEB108 novel, alkaliphilic bacterium isolated from Lonar Lake, India.</title>
        <authorList>
            <person name="Joshi A."/>
            <person name="Thite S."/>
        </authorList>
    </citation>
    <scope>NUCLEOTIDE SEQUENCE [LARGE SCALE GENOMIC DNA]</scope>
    <source>
        <strain evidence="2 3">MEB108</strain>
    </source>
</reference>
<evidence type="ECO:0000313" key="3">
    <source>
        <dbReference type="Proteomes" id="UP001336314"/>
    </source>
</evidence>
<name>A0ABU7J2J1_9GAMM</name>
<dbReference type="PROSITE" id="PS51186">
    <property type="entry name" value="GNAT"/>
    <property type="match status" value="1"/>
</dbReference>
<comment type="caution">
    <text evidence="2">The sequence shown here is derived from an EMBL/GenBank/DDBJ whole genome shotgun (WGS) entry which is preliminary data.</text>
</comment>
<evidence type="ECO:0000259" key="1">
    <source>
        <dbReference type="PROSITE" id="PS51186"/>
    </source>
</evidence>
<gene>
    <name evidence="2" type="ORF">QWY20_03910</name>
</gene>
<dbReference type="RefSeq" id="WP_330127731.1">
    <property type="nucleotide sequence ID" value="NZ_JAUHLI010000003.1"/>
</dbReference>
<organism evidence="2 3">
    <name type="scientific">Alkalimonas cellulosilytica</name>
    <dbReference type="NCBI Taxonomy" id="3058395"/>
    <lineage>
        <taxon>Bacteria</taxon>
        <taxon>Pseudomonadati</taxon>
        <taxon>Pseudomonadota</taxon>
        <taxon>Gammaproteobacteria</taxon>
        <taxon>Alkalimonas</taxon>
    </lineage>
</organism>
<protein>
    <submittedName>
        <fullName evidence="2">GNAT family N-acetyltransferase</fullName>
    </submittedName>
</protein>
<dbReference type="InterPro" id="IPR000182">
    <property type="entry name" value="GNAT_dom"/>
</dbReference>
<dbReference type="SUPFAM" id="SSF55729">
    <property type="entry name" value="Acyl-CoA N-acyltransferases (Nat)"/>
    <property type="match status" value="1"/>
</dbReference>
<sequence length="186" mass="20341">MQIRPYRAVDEKSLLILANKVHGAGYLNKATLQDYLQRGLSAGLNASFVAYLDGQLVGYRLSFSAGKWQTDEWCSQSLWPVAANEMAYFKSVAVDPSVQGKGIGSSLLQASIQVLQQQGAKAGLAHLWMQSPGNSAVRYFTKAGGRLLAVHQDRWLELSLQSSGYDCPVCGHQCHCTAAEMVLEFK</sequence>
<dbReference type="EMBL" id="JAUHLI010000003">
    <property type="protein sequence ID" value="MEE2000587.1"/>
    <property type="molecule type" value="Genomic_DNA"/>
</dbReference>
<dbReference type="Pfam" id="PF00583">
    <property type="entry name" value="Acetyltransf_1"/>
    <property type="match status" value="1"/>
</dbReference>
<dbReference type="Gene3D" id="3.40.630.30">
    <property type="match status" value="1"/>
</dbReference>
<proteinExistence type="predicted"/>